<evidence type="ECO:0000313" key="3">
    <source>
        <dbReference type="EMBL" id="GAC84607.1"/>
    </source>
</evidence>
<feature type="region of interest" description="Disordered" evidence="1">
    <location>
        <begin position="49"/>
        <end position="70"/>
    </location>
</feature>
<dbReference type="PROSITE" id="PS51257">
    <property type="entry name" value="PROKAR_LIPOPROTEIN"/>
    <property type="match status" value="1"/>
</dbReference>
<organism evidence="3 4">
    <name type="scientific">Gordonia paraffinivorans NBRC 108238</name>
    <dbReference type="NCBI Taxonomy" id="1223543"/>
    <lineage>
        <taxon>Bacteria</taxon>
        <taxon>Bacillati</taxon>
        <taxon>Actinomycetota</taxon>
        <taxon>Actinomycetes</taxon>
        <taxon>Mycobacteriales</taxon>
        <taxon>Gordoniaceae</taxon>
        <taxon>Gordonia</taxon>
    </lineage>
</organism>
<evidence type="ECO:0000313" key="4">
    <source>
        <dbReference type="Proteomes" id="UP000035021"/>
    </source>
</evidence>
<proteinExistence type="predicted"/>
<evidence type="ECO:0008006" key="5">
    <source>
        <dbReference type="Google" id="ProtNLM"/>
    </source>
</evidence>
<reference evidence="3 4" key="1">
    <citation type="submission" date="2013-02" db="EMBL/GenBank/DDBJ databases">
        <title>Whole genome shotgun sequence of Gordonia paraffinivorans NBRC 108238.</title>
        <authorList>
            <person name="Isaki-Nakamura S."/>
            <person name="Hosoyama A."/>
            <person name="Tsuchikane K."/>
            <person name="Ando Y."/>
            <person name="Baba S."/>
            <person name="Ohji S."/>
            <person name="Hamada M."/>
            <person name="Tamura T."/>
            <person name="Yamazoe A."/>
            <person name="Yamazaki S."/>
            <person name="Fujita N."/>
        </authorList>
    </citation>
    <scope>NUCLEOTIDE SEQUENCE [LARGE SCALE GENOMIC DNA]</scope>
    <source>
        <strain evidence="3 4">NBRC 108238</strain>
    </source>
</reference>
<dbReference type="InterPro" id="IPR029058">
    <property type="entry name" value="AB_hydrolase_fold"/>
</dbReference>
<dbReference type="EMBL" id="BAOQ01000024">
    <property type="protein sequence ID" value="GAC84607.1"/>
    <property type="molecule type" value="Genomic_DNA"/>
</dbReference>
<name>A0ABQ0IM29_9ACTN</name>
<sequence length="206" mass="21127">MKGRSTRRRLAAVAAAVTMTVTAVSGCGAHGFGDDESERLPGISLSLQPEPELVTPHPEPVMRGPADTGRPGAVLRVMEPPRGPIPVITELGAIVKRVEYRSRSGIDNSPTVVSGIVVTPKGPPPPGGWTTIAFGHGTTGVLDNCGPSEYVNLIGSDEIIAALVLNGFAVAMSAVGDSMDGGIAVLDAAAGWLDEHFADLPQGDCA</sequence>
<dbReference type="RefSeq" id="WP_006900840.1">
    <property type="nucleotide sequence ID" value="NZ_BAOQ01000024.1"/>
</dbReference>
<protein>
    <recommendedName>
        <fullName evidence="5">DUF5642 domain-containing protein</fullName>
    </recommendedName>
</protein>
<gene>
    <name evidence="3" type="ORF">GP2_024_00340</name>
</gene>
<dbReference type="Proteomes" id="UP000035021">
    <property type="component" value="Unassembled WGS sequence"/>
</dbReference>
<evidence type="ECO:0000256" key="1">
    <source>
        <dbReference type="SAM" id="MobiDB-lite"/>
    </source>
</evidence>
<keyword evidence="4" id="KW-1185">Reference proteome</keyword>
<evidence type="ECO:0000256" key="2">
    <source>
        <dbReference type="SAM" id="SignalP"/>
    </source>
</evidence>
<feature type="signal peptide" evidence="2">
    <location>
        <begin position="1"/>
        <end position="23"/>
    </location>
</feature>
<dbReference type="Gene3D" id="3.40.50.1820">
    <property type="entry name" value="alpha/beta hydrolase"/>
    <property type="match status" value="1"/>
</dbReference>
<accession>A0ABQ0IM29</accession>
<feature type="chain" id="PRO_5047517299" description="DUF5642 domain-containing protein" evidence="2">
    <location>
        <begin position="24"/>
        <end position="206"/>
    </location>
</feature>
<comment type="caution">
    <text evidence="3">The sequence shown here is derived from an EMBL/GenBank/DDBJ whole genome shotgun (WGS) entry which is preliminary data.</text>
</comment>
<keyword evidence="2" id="KW-0732">Signal</keyword>